<evidence type="ECO:0000256" key="1">
    <source>
        <dbReference type="SAM" id="MobiDB-lite"/>
    </source>
</evidence>
<reference evidence="3" key="1">
    <citation type="journal article" date="2019" name="Int. J. Syst. Evol. Microbiol.">
        <title>The Global Catalogue of Microorganisms (GCM) 10K type strain sequencing project: providing services to taxonomists for standard genome sequencing and annotation.</title>
        <authorList>
            <consortium name="The Broad Institute Genomics Platform"/>
            <consortium name="The Broad Institute Genome Sequencing Center for Infectious Disease"/>
            <person name="Wu L."/>
            <person name="Ma J."/>
        </authorList>
    </citation>
    <scope>NUCLEOTIDE SEQUENCE [LARGE SCALE GENOMIC DNA]</scope>
    <source>
        <strain evidence="3">JCM 16929</strain>
    </source>
</reference>
<comment type="caution">
    <text evidence="2">The sequence shown here is derived from an EMBL/GenBank/DDBJ whole genome shotgun (WGS) entry which is preliminary data.</text>
</comment>
<gene>
    <name evidence="2" type="ORF">GCM10022236_02100</name>
</gene>
<protein>
    <recommendedName>
        <fullName evidence="4">Transcriptional regulator</fullName>
    </recommendedName>
</protein>
<proteinExistence type="predicted"/>
<keyword evidence="3" id="KW-1185">Reference proteome</keyword>
<name>A0ABP6ZD33_9ACTN</name>
<sequence>MSPNTDRDSLTPGQTSSDPAVVDPSADVVAIWTGAMAAALQTATRLSQEAFAARLGVGVRTVAKWHAKPEARLRPATSEILDRVLIDADEPTRRRFVLLISSPPTRIDRQPDRILPVHASPEAVVATSQQQWEEVRRYLRDRGIGLAARAADLYPCDLRVGELPALSRPSWMPDKPVPIESIDLNWRDHAAEPRFTGQEAEARPTLPLRSPGNAFARYSTAIRYIRPPALFENRHSYRLLDLAWHDGRGTMTFGLSSFFEKLDVGEPLSHEAALAELAGGLDWPSLPFRSLIGDPFDLQRRPVNPGISTLTLRQDRATGRASFFLLQRNPDHVTNGRHYSLLPAGEFQPASIAADSIGEDLDLWRNIVREYSEELLGQPEHDGSSGVPVDYATWPFYRDMTEARRAGRLRVYALGVVLDALSLNSSIATAAVFEDETFDRLFRDMVAANPEGDVLASPDTDDFVQGHPFVAETVESFTTERPLGQTSAACLALAWQHRTALLG</sequence>
<accession>A0ABP6ZD33</accession>
<dbReference type="Proteomes" id="UP001501490">
    <property type="component" value="Unassembled WGS sequence"/>
</dbReference>
<dbReference type="EMBL" id="BAABAB010000002">
    <property type="protein sequence ID" value="GAA3603949.1"/>
    <property type="molecule type" value="Genomic_DNA"/>
</dbReference>
<evidence type="ECO:0008006" key="4">
    <source>
        <dbReference type="Google" id="ProtNLM"/>
    </source>
</evidence>
<dbReference type="RefSeq" id="WP_344801206.1">
    <property type="nucleotide sequence ID" value="NZ_BAABAB010000002.1"/>
</dbReference>
<organism evidence="2 3">
    <name type="scientific">Microlunatus ginsengisoli</name>
    <dbReference type="NCBI Taxonomy" id="363863"/>
    <lineage>
        <taxon>Bacteria</taxon>
        <taxon>Bacillati</taxon>
        <taxon>Actinomycetota</taxon>
        <taxon>Actinomycetes</taxon>
        <taxon>Propionibacteriales</taxon>
        <taxon>Propionibacteriaceae</taxon>
        <taxon>Microlunatus</taxon>
    </lineage>
</organism>
<evidence type="ECO:0000313" key="3">
    <source>
        <dbReference type="Proteomes" id="UP001501490"/>
    </source>
</evidence>
<feature type="region of interest" description="Disordered" evidence="1">
    <location>
        <begin position="1"/>
        <end position="21"/>
    </location>
</feature>
<evidence type="ECO:0000313" key="2">
    <source>
        <dbReference type="EMBL" id="GAA3603949.1"/>
    </source>
</evidence>